<protein>
    <recommendedName>
        <fullName evidence="4">NAD(P)-binding protein</fullName>
    </recommendedName>
</protein>
<reference evidence="2 3" key="1">
    <citation type="submission" date="2014-04" db="EMBL/GenBank/DDBJ databases">
        <authorList>
            <consortium name="DOE Joint Genome Institute"/>
            <person name="Kuo A."/>
            <person name="Martino E."/>
            <person name="Perotto S."/>
            <person name="Kohler A."/>
            <person name="Nagy L.G."/>
            <person name="Floudas D."/>
            <person name="Copeland A."/>
            <person name="Barry K.W."/>
            <person name="Cichocki N."/>
            <person name="Veneault-Fourrey C."/>
            <person name="LaButti K."/>
            <person name="Lindquist E.A."/>
            <person name="Lipzen A."/>
            <person name="Lundell T."/>
            <person name="Morin E."/>
            <person name="Murat C."/>
            <person name="Sun H."/>
            <person name="Tunlid A."/>
            <person name="Henrissat B."/>
            <person name="Grigoriev I.V."/>
            <person name="Hibbett D.S."/>
            <person name="Martin F."/>
            <person name="Nordberg H.P."/>
            <person name="Cantor M.N."/>
            <person name="Hua S.X."/>
        </authorList>
    </citation>
    <scope>NUCLEOTIDE SEQUENCE [LARGE SCALE GENOMIC DNA]</scope>
    <source>
        <strain evidence="2 3">Zn</strain>
    </source>
</reference>
<accession>A0A0C3GN30</accession>
<sequence length="266" mass="27970">MSSYVVTGSSKGLGYAFLENLSKNHANTVIGLARSKASLEAKLQKAGITNVHVLQGDVNDRASLKAAAEAASKITGGKLDVLINNAGLVSEVSGFKTLLDYDANIQDQEEDFLESFKVNALGLVNVVHAFLPLVRQGSVKKVVNLSTGMADLNLIHKVDIAIGAPYAASKAAANIIVAKYAAALKEEGILFLSMSPGYVSTESNLEADPVGAQAMGAKFAAYAPHFTRPLTPEESITAILGVVEKKSVANGDSGRFISHLGTQQWL</sequence>
<dbReference type="PANTHER" id="PTHR45458">
    <property type="entry name" value="SHORT-CHAIN DEHYDROGENASE/REDUCTASE SDR"/>
    <property type="match status" value="1"/>
</dbReference>
<dbReference type="InterPro" id="IPR002347">
    <property type="entry name" value="SDR_fam"/>
</dbReference>
<keyword evidence="3" id="KW-1185">Reference proteome</keyword>
<dbReference type="PRINTS" id="PR00081">
    <property type="entry name" value="GDHRDH"/>
</dbReference>
<dbReference type="EMBL" id="KN832882">
    <property type="protein sequence ID" value="KIM97515.1"/>
    <property type="molecule type" value="Genomic_DNA"/>
</dbReference>
<dbReference type="InterPro" id="IPR052184">
    <property type="entry name" value="SDR_enzymes"/>
</dbReference>
<reference evidence="3" key="2">
    <citation type="submission" date="2015-01" db="EMBL/GenBank/DDBJ databases">
        <title>Evolutionary Origins and Diversification of the Mycorrhizal Mutualists.</title>
        <authorList>
            <consortium name="DOE Joint Genome Institute"/>
            <consortium name="Mycorrhizal Genomics Consortium"/>
            <person name="Kohler A."/>
            <person name="Kuo A."/>
            <person name="Nagy L.G."/>
            <person name="Floudas D."/>
            <person name="Copeland A."/>
            <person name="Barry K.W."/>
            <person name="Cichocki N."/>
            <person name="Veneault-Fourrey C."/>
            <person name="LaButti K."/>
            <person name="Lindquist E.A."/>
            <person name="Lipzen A."/>
            <person name="Lundell T."/>
            <person name="Morin E."/>
            <person name="Murat C."/>
            <person name="Riley R."/>
            <person name="Ohm R."/>
            <person name="Sun H."/>
            <person name="Tunlid A."/>
            <person name="Henrissat B."/>
            <person name="Grigoriev I.V."/>
            <person name="Hibbett D.S."/>
            <person name="Martin F."/>
        </authorList>
    </citation>
    <scope>NUCLEOTIDE SEQUENCE [LARGE SCALE GENOMIC DNA]</scope>
    <source>
        <strain evidence="3">Zn</strain>
    </source>
</reference>
<evidence type="ECO:0008006" key="4">
    <source>
        <dbReference type="Google" id="ProtNLM"/>
    </source>
</evidence>
<name>A0A0C3GN30_OIDMZ</name>
<dbReference type="InterPro" id="IPR036291">
    <property type="entry name" value="NAD(P)-bd_dom_sf"/>
</dbReference>
<evidence type="ECO:0000256" key="1">
    <source>
        <dbReference type="ARBA" id="ARBA00022857"/>
    </source>
</evidence>
<dbReference type="GO" id="GO:0016616">
    <property type="term" value="F:oxidoreductase activity, acting on the CH-OH group of donors, NAD or NADP as acceptor"/>
    <property type="evidence" value="ECO:0007669"/>
    <property type="project" value="TreeGrafter"/>
</dbReference>
<dbReference type="OrthoDB" id="7289984at2759"/>
<evidence type="ECO:0000313" key="2">
    <source>
        <dbReference type="EMBL" id="KIM97515.1"/>
    </source>
</evidence>
<evidence type="ECO:0000313" key="3">
    <source>
        <dbReference type="Proteomes" id="UP000054321"/>
    </source>
</evidence>
<organism evidence="2 3">
    <name type="scientific">Oidiodendron maius (strain Zn)</name>
    <dbReference type="NCBI Taxonomy" id="913774"/>
    <lineage>
        <taxon>Eukaryota</taxon>
        <taxon>Fungi</taxon>
        <taxon>Dikarya</taxon>
        <taxon>Ascomycota</taxon>
        <taxon>Pezizomycotina</taxon>
        <taxon>Leotiomycetes</taxon>
        <taxon>Leotiomycetes incertae sedis</taxon>
        <taxon>Myxotrichaceae</taxon>
        <taxon>Oidiodendron</taxon>
    </lineage>
</organism>
<dbReference type="HOGENOM" id="CLU_010194_9_2_1"/>
<dbReference type="AlphaFoldDB" id="A0A0C3GN30"/>
<proteinExistence type="predicted"/>
<dbReference type="Proteomes" id="UP000054321">
    <property type="component" value="Unassembled WGS sequence"/>
</dbReference>
<dbReference type="SUPFAM" id="SSF51735">
    <property type="entry name" value="NAD(P)-binding Rossmann-fold domains"/>
    <property type="match status" value="1"/>
</dbReference>
<dbReference type="Pfam" id="PF00106">
    <property type="entry name" value="adh_short"/>
    <property type="match status" value="1"/>
</dbReference>
<dbReference type="Gene3D" id="3.40.50.720">
    <property type="entry name" value="NAD(P)-binding Rossmann-like Domain"/>
    <property type="match status" value="1"/>
</dbReference>
<dbReference type="InParanoid" id="A0A0C3GN30"/>
<dbReference type="PROSITE" id="PS00061">
    <property type="entry name" value="ADH_SHORT"/>
    <property type="match status" value="1"/>
</dbReference>
<keyword evidence="1" id="KW-0521">NADP</keyword>
<dbReference type="InterPro" id="IPR020904">
    <property type="entry name" value="Sc_DH/Rdtase_CS"/>
</dbReference>
<gene>
    <name evidence="2" type="ORF">OIDMADRAFT_58124</name>
</gene>
<dbReference type="PANTHER" id="PTHR45458:SF3">
    <property type="entry name" value="CHAIN DEHYDROGENASE (ATSC), PUTATIVE-RELATED"/>
    <property type="match status" value="1"/>
</dbReference>